<organism evidence="15 16">
    <name type="scientific">Actinomadura fulvescens</name>
    <dbReference type="NCBI Taxonomy" id="46160"/>
    <lineage>
        <taxon>Bacteria</taxon>
        <taxon>Bacillati</taxon>
        <taxon>Actinomycetota</taxon>
        <taxon>Actinomycetes</taxon>
        <taxon>Streptosporangiales</taxon>
        <taxon>Thermomonosporaceae</taxon>
        <taxon>Actinomadura</taxon>
    </lineage>
</organism>
<keyword evidence="11" id="KW-0472">Membrane</keyword>
<feature type="transmembrane region" description="Helical" evidence="11">
    <location>
        <begin position="28"/>
        <end position="54"/>
    </location>
</feature>
<evidence type="ECO:0000256" key="8">
    <source>
        <dbReference type="ARBA" id="ARBA00043090"/>
    </source>
</evidence>
<dbReference type="CDD" id="cd13867">
    <property type="entry name" value="CuRO_2_CueO_FtsP"/>
    <property type="match status" value="1"/>
</dbReference>
<feature type="region of interest" description="Disordered" evidence="10">
    <location>
        <begin position="1"/>
        <end position="21"/>
    </location>
</feature>
<evidence type="ECO:0000313" key="15">
    <source>
        <dbReference type="EMBL" id="GAA2590423.1"/>
    </source>
</evidence>
<dbReference type="InterPro" id="IPR008972">
    <property type="entry name" value="Cupredoxin"/>
</dbReference>
<gene>
    <name evidence="15" type="ORF">GCM10010411_24160</name>
</gene>
<dbReference type="PANTHER" id="PTHR48267">
    <property type="entry name" value="CUPREDOXIN SUPERFAMILY PROTEIN"/>
    <property type="match status" value="1"/>
</dbReference>
<dbReference type="InterPro" id="IPR011707">
    <property type="entry name" value="Cu-oxidase-like_N"/>
</dbReference>
<evidence type="ECO:0000256" key="2">
    <source>
        <dbReference type="ARBA" id="ARBA00011245"/>
    </source>
</evidence>
<reference evidence="15 16" key="1">
    <citation type="journal article" date="2019" name="Int. J. Syst. Evol. Microbiol.">
        <title>The Global Catalogue of Microorganisms (GCM) 10K type strain sequencing project: providing services to taxonomists for standard genome sequencing and annotation.</title>
        <authorList>
            <consortium name="The Broad Institute Genomics Platform"/>
            <consortium name="The Broad Institute Genome Sequencing Center for Infectious Disease"/>
            <person name="Wu L."/>
            <person name="Ma J."/>
        </authorList>
    </citation>
    <scope>NUCLEOTIDE SEQUENCE [LARGE SCALE GENOMIC DNA]</scope>
    <source>
        <strain evidence="15 16">JCM 6833</strain>
    </source>
</reference>
<dbReference type="PROSITE" id="PS00080">
    <property type="entry name" value="MULTICOPPER_OXIDASE2"/>
    <property type="match status" value="1"/>
</dbReference>
<dbReference type="InterPro" id="IPR002355">
    <property type="entry name" value="Cu_oxidase_Cu_BS"/>
</dbReference>
<dbReference type="PROSITE" id="PS51318">
    <property type="entry name" value="TAT"/>
    <property type="match status" value="1"/>
</dbReference>
<dbReference type="Pfam" id="PF07731">
    <property type="entry name" value="Cu-oxidase_2"/>
    <property type="match status" value="1"/>
</dbReference>
<evidence type="ECO:0000259" key="12">
    <source>
        <dbReference type="Pfam" id="PF00394"/>
    </source>
</evidence>
<dbReference type="EMBL" id="BAAATD010000003">
    <property type="protein sequence ID" value="GAA2590423.1"/>
    <property type="molecule type" value="Genomic_DNA"/>
</dbReference>
<dbReference type="CDD" id="cd13890">
    <property type="entry name" value="CuRO_3_CueO_FtsP"/>
    <property type="match status" value="1"/>
</dbReference>
<dbReference type="Proteomes" id="UP001501509">
    <property type="component" value="Unassembled WGS sequence"/>
</dbReference>
<comment type="subunit">
    <text evidence="2">Monomer.</text>
</comment>
<keyword evidence="3" id="KW-0479">Metal-binding</keyword>
<evidence type="ECO:0000313" key="16">
    <source>
        <dbReference type="Proteomes" id="UP001501509"/>
    </source>
</evidence>
<dbReference type="EC" id="1.16.3.4" evidence="5"/>
<evidence type="ECO:0000256" key="5">
    <source>
        <dbReference type="ARBA" id="ARBA00038978"/>
    </source>
</evidence>
<evidence type="ECO:0000256" key="4">
    <source>
        <dbReference type="ARBA" id="ARBA00023002"/>
    </source>
</evidence>
<accession>A0ABN3PQF9</accession>
<proteinExistence type="inferred from homology"/>
<dbReference type="InterPro" id="IPR045087">
    <property type="entry name" value="Cu-oxidase_fam"/>
</dbReference>
<evidence type="ECO:0000256" key="7">
    <source>
        <dbReference type="ARBA" id="ARBA00042896"/>
    </source>
</evidence>
<comment type="similarity">
    <text evidence="1">Belongs to the multicopper oxidase family.</text>
</comment>
<evidence type="ECO:0000256" key="10">
    <source>
        <dbReference type="SAM" id="MobiDB-lite"/>
    </source>
</evidence>
<dbReference type="PANTHER" id="PTHR48267:SF1">
    <property type="entry name" value="BILIRUBIN OXIDASE"/>
    <property type="match status" value="1"/>
</dbReference>
<sequence>MTPPLDRSMTSAPGTPAASRPRFTRRRLLKATLIGVPGAAAAAVGAGGFGLLWASADVSTVGKVRFVNRLVIPSLAAGRRDEAGRRVFDLRATTGTSRFRSGGATRTWGFGGGYLGPTLRAARGETVLVNVRNDLPETTTVHWHGMRLPAAMDGGPHQPIRPGTTWSPTWKVDQPASTLWYHPHPHGETAKHVYRGLAGLFIVDDPATGRLGLPSRYGVDDVPVIVQDKNFGDGNRFDEGHPLMGGLGIMGDTILVNGTLGPYHDVTTRRVRLRLLNASNARTYRFVLSDRRTFALVGTDGGLLPAPHTTDHIQLSPGERAEIVVAFAPGEKVVLRSDPPDLGEVGSARFVGGDDAFDVLELRAADRLAPSPALPGSLAEAPRIGPPGGAGARVDRRFELSGSKLNGKKMDMSRIDFAAATNATEIWELTSLGGKPHNFHVHDTHFQTLSVAGAPPPPELRGWKDTIFLRAQQPVRVAVRFGDHADPRTPYMFHCHILYHEDQGMMGQFVVTEPGQAPATSIAPHTGHHG</sequence>
<comment type="catalytic activity">
    <reaction evidence="9">
        <text>4 Cu(+) + O2 + 4 H(+) = 4 Cu(2+) + 2 H2O</text>
        <dbReference type="Rhea" id="RHEA:30083"/>
        <dbReference type="ChEBI" id="CHEBI:15377"/>
        <dbReference type="ChEBI" id="CHEBI:15378"/>
        <dbReference type="ChEBI" id="CHEBI:15379"/>
        <dbReference type="ChEBI" id="CHEBI:29036"/>
        <dbReference type="ChEBI" id="CHEBI:49552"/>
        <dbReference type="EC" id="1.16.3.4"/>
    </reaction>
    <physiologicalReaction direction="left-to-right" evidence="9">
        <dbReference type="Rhea" id="RHEA:30084"/>
    </physiologicalReaction>
</comment>
<feature type="domain" description="Plastocyanin-like" evidence="12">
    <location>
        <begin position="252"/>
        <end position="327"/>
    </location>
</feature>
<dbReference type="Gene3D" id="2.60.40.420">
    <property type="entry name" value="Cupredoxins - blue copper proteins"/>
    <property type="match status" value="3"/>
</dbReference>
<dbReference type="Pfam" id="PF00394">
    <property type="entry name" value="Cu-oxidase"/>
    <property type="match status" value="1"/>
</dbReference>
<keyword evidence="11" id="KW-1133">Transmembrane helix</keyword>
<keyword evidence="16" id="KW-1185">Reference proteome</keyword>
<name>A0ABN3PQF9_9ACTN</name>
<feature type="domain" description="Plastocyanin-like" evidence="13">
    <location>
        <begin position="401"/>
        <end position="513"/>
    </location>
</feature>
<protein>
    <recommendedName>
        <fullName evidence="6">Multicopper oxidase CueO</fullName>
        <ecNumber evidence="5">1.16.3.4</ecNumber>
    </recommendedName>
    <alternativeName>
        <fullName evidence="7">Copper efflux oxidase</fullName>
    </alternativeName>
    <alternativeName>
        <fullName evidence="8">Cuprous oxidase</fullName>
    </alternativeName>
</protein>
<evidence type="ECO:0000256" key="3">
    <source>
        <dbReference type="ARBA" id="ARBA00022723"/>
    </source>
</evidence>
<comment type="caution">
    <text evidence="15">The sequence shown here is derived from an EMBL/GenBank/DDBJ whole genome shotgun (WGS) entry which is preliminary data.</text>
</comment>
<dbReference type="SUPFAM" id="SSF49503">
    <property type="entry name" value="Cupredoxins"/>
    <property type="match status" value="3"/>
</dbReference>
<dbReference type="RefSeq" id="WP_344540490.1">
    <property type="nucleotide sequence ID" value="NZ_BAAATD010000003.1"/>
</dbReference>
<evidence type="ECO:0000256" key="1">
    <source>
        <dbReference type="ARBA" id="ARBA00010609"/>
    </source>
</evidence>
<dbReference type="InterPro" id="IPR006311">
    <property type="entry name" value="TAT_signal"/>
</dbReference>
<evidence type="ECO:0000256" key="9">
    <source>
        <dbReference type="ARBA" id="ARBA00048092"/>
    </source>
</evidence>
<evidence type="ECO:0000259" key="13">
    <source>
        <dbReference type="Pfam" id="PF07731"/>
    </source>
</evidence>
<dbReference type="InterPro" id="IPR011706">
    <property type="entry name" value="Cu-oxidase_C"/>
</dbReference>
<evidence type="ECO:0000259" key="14">
    <source>
        <dbReference type="Pfam" id="PF07732"/>
    </source>
</evidence>
<keyword evidence="11" id="KW-0812">Transmembrane</keyword>
<keyword evidence="4" id="KW-0560">Oxidoreductase</keyword>
<evidence type="ECO:0000256" key="11">
    <source>
        <dbReference type="SAM" id="Phobius"/>
    </source>
</evidence>
<dbReference type="InterPro" id="IPR001117">
    <property type="entry name" value="Cu-oxidase_2nd"/>
</dbReference>
<dbReference type="Pfam" id="PF07732">
    <property type="entry name" value="Cu-oxidase_3"/>
    <property type="match status" value="1"/>
</dbReference>
<dbReference type="CDD" id="cd04232">
    <property type="entry name" value="CuRO_1_CueO_FtsP"/>
    <property type="match status" value="1"/>
</dbReference>
<evidence type="ECO:0000256" key="6">
    <source>
        <dbReference type="ARBA" id="ARBA00041027"/>
    </source>
</evidence>
<feature type="domain" description="Plastocyanin-like" evidence="14">
    <location>
        <begin position="96"/>
        <end position="207"/>
    </location>
</feature>